<protein>
    <submittedName>
        <fullName evidence="1">Uncharacterized protein</fullName>
    </submittedName>
</protein>
<sequence>MIDCKKAALLVEKKKYVKLPFFSVFGLKFHMSICKDCRHYENDSKAIDHLIKMVYDNSAKLSEEEKQKMIEKLQER</sequence>
<evidence type="ECO:0000313" key="1">
    <source>
        <dbReference type="EMBL" id="PZE18014.1"/>
    </source>
</evidence>
<dbReference type="RefSeq" id="WP_111062166.1">
    <property type="nucleotide sequence ID" value="NZ_JBHUCU010000002.1"/>
</dbReference>
<dbReference type="EMBL" id="QKSB01000002">
    <property type="protein sequence ID" value="PZE18014.1"/>
    <property type="molecule type" value="Genomic_DNA"/>
</dbReference>
<proteinExistence type="predicted"/>
<dbReference type="Proteomes" id="UP000249248">
    <property type="component" value="Unassembled WGS sequence"/>
</dbReference>
<gene>
    <name evidence="1" type="ORF">DNU06_05195</name>
</gene>
<keyword evidence="2" id="KW-1185">Reference proteome</keyword>
<accession>A0A2W1N2E6</accession>
<reference evidence="1 2" key="1">
    <citation type="submission" date="2018-06" db="EMBL/GenBank/DDBJ databases">
        <title>The draft genome sequence of Crocinitomix sp. SM1701.</title>
        <authorList>
            <person name="Zhang X."/>
        </authorList>
    </citation>
    <scope>NUCLEOTIDE SEQUENCE [LARGE SCALE GENOMIC DNA]</scope>
    <source>
        <strain evidence="1 2">SM1701</strain>
    </source>
</reference>
<comment type="caution">
    <text evidence="1">The sequence shown here is derived from an EMBL/GenBank/DDBJ whole genome shotgun (WGS) entry which is preliminary data.</text>
</comment>
<evidence type="ECO:0000313" key="2">
    <source>
        <dbReference type="Proteomes" id="UP000249248"/>
    </source>
</evidence>
<name>A0A2W1N2E6_9FLAO</name>
<dbReference type="OrthoDB" id="1262821at2"/>
<organism evidence="1 2">
    <name type="scientific">Putridiphycobacter roseus</name>
    <dbReference type="NCBI Taxonomy" id="2219161"/>
    <lineage>
        <taxon>Bacteria</taxon>
        <taxon>Pseudomonadati</taxon>
        <taxon>Bacteroidota</taxon>
        <taxon>Flavobacteriia</taxon>
        <taxon>Flavobacteriales</taxon>
        <taxon>Crocinitomicaceae</taxon>
        <taxon>Putridiphycobacter</taxon>
    </lineage>
</organism>
<dbReference type="AlphaFoldDB" id="A0A2W1N2E6"/>